<gene>
    <name evidence="4" type="ordered locus">Halhy_1432</name>
</gene>
<dbReference type="Pfam" id="PF09394">
    <property type="entry name" value="Inhibitor_I42"/>
    <property type="match status" value="1"/>
</dbReference>
<reference evidence="4 5" key="1">
    <citation type="journal article" date="2011" name="Stand. Genomic Sci.">
        <title>Complete genome sequence of Haliscomenobacter hydrossis type strain (O).</title>
        <authorList>
            <consortium name="US DOE Joint Genome Institute (JGI-PGF)"/>
            <person name="Daligault H."/>
            <person name="Lapidus A."/>
            <person name="Zeytun A."/>
            <person name="Nolan M."/>
            <person name="Lucas S."/>
            <person name="Del Rio T.G."/>
            <person name="Tice H."/>
            <person name="Cheng J.F."/>
            <person name="Tapia R."/>
            <person name="Han C."/>
            <person name="Goodwin L."/>
            <person name="Pitluck S."/>
            <person name="Liolios K."/>
            <person name="Pagani I."/>
            <person name="Ivanova N."/>
            <person name="Huntemann M."/>
            <person name="Mavromatis K."/>
            <person name="Mikhailova N."/>
            <person name="Pati A."/>
            <person name="Chen A."/>
            <person name="Palaniappan K."/>
            <person name="Land M."/>
            <person name="Hauser L."/>
            <person name="Brambilla E.M."/>
            <person name="Rohde M."/>
            <person name="Verbarg S."/>
            <person name="Goker M."/>
            <person name="Bristow J."/>
            <person name="Eisen J.A."/>
            <person name="Markowitz V."/>
            <person name="Hugenholtz P."/>
            <person name="Kyrpides N.C."/>
            <person name="Klenk H.P."/>
            <person name="Woyke T."/>
        </authorList>
    </citation>
    <scope>NUCLEOTIDE SEQUENCE [LARGE SCALE GENOMIC DNA]</scope>
    <source>
        <strain evidence="5">ATCC 27775 / DSM 1100 / LMG 10767 / O</strain>
    </source>
</reference>
<evidence type="ECO:0000256" key="1">
    <source>
        <dbReference type="ARBA" id="ARBA00022690"/>
    </source>
</evidence>
<evidence type="ECO:0000313" key="4">
    <source>
        <dbReference type="EMBL" id="AEE49326.1"/>
    </source>
</evidence>
<evidence type="ECO:0000259" key="3">
    <source>
        <dbReference type="Pfam" id="PF09394"/>
    </source>
</evidence>
<dbReference type="Proteomes" id="UP000008461">
    <property type="component" value="Chromosome"/>
</dbReference>
<accession>F4KXB8</accession>
<evidence type="ECO:0000313" key="5">
    <source>
        <dbReference type="Proteomes" id="UP000008461"/>
    </source>
</evidence>
<sequence length="117" mass="13315">MISLLILAQCQTDPDMIPEQHTIRAKAGEKFEIKLPGSIATGYSWTLVSPADSQYVHLESQVYEESDKKVDGKSGMDVFVFKALKQGKTTLDFVYRRPFDKQIPTDAKRENYTVRID</sequence>
<name>F4KXB8_HALH1</name>
<proteinExistence type="predicted"/>
<dbReference type="eggNOG" id="COG5513">
    <property type="taxonomic scope" value="Bacteria"/>
</dbReference>
<dbReference type="EMBL" id="CP002691">
    <property type="protein sequence ID" value="AEE49326.1"/>
    <property type="molecule type" value="Genomic_DNA"/>
</dbReference>
<dbReference type="AlphaFoldDB" id="F4KXB8"/>
<dbReference type="InterPro" id="IPR018990">
    <property type="entry name" value="Prot_inh_I42_chagasin"/>
</dbReference>
<dbReference type="Gene3D" id="2.60.40.2020">
    <property type="match status" value="1"/>
</dbReference>
<dbReference type="PANTHER" id="PTHR36530">
    <property type="entry name" value="INHIBITOR OF CYSTEINE PEPTIDASE"/>
    <property type="match status" value="1"/>
</dbReference>
<dbReference type="HOGENOM" id="CLU_2081526_0_0_10"/>
<keyword evidence="1" id="KW-0646">Protease inhibitor</keyword>
<feature type="domain" description="Proteinase inhibitor I42 chagasin" evidence="3">
    <location>
        <begin position="25"/>
        <end position="114"/>
    </location>
</feature>
<dbReference type="STRING" id="760192.Halhy_1432"/>
<dbReference type="InterPro" id="IPR052781">
    <property type="entry name" value="Cys_protease_inhibitor_I42"/>
</dbReference>
<dbReference type="InterPro" id="IPR036331">
    <property type="entry name" value="Chagasin-like_sf"/>
</dbReference>
<organism evidence="4 5">
    <name type="scientific">Haliscomenobacter hydrossis (strain ATCC 27775 / DSM 1100 / LMG 10767 / O)</name>
    <dbReference type="NCBI Taxonomy" id="760192"/>
    <lineage>
        <taxon>Bacteria</taxon>
        <taxon>Pseudomonadati</taxon>
        <taxon>Bacteroidota</taxon>
        <taxon>Saprospiria</taxon>
        <taxon>Saprospirales</taxon>
        <taxon>Haliscomenobacteraceae</taxon>
        <taxon>Haliscomenobacter</taxon>
    </lineage>
</organism>
<dbReference type="PANTHER" id="PTHR36530:SF1">
    <property type="entry name" value="AMOEBIASIN-1"/>
    <property type="match status" value="1"/>
</dbReference>
<evidence type="ECO:0000256" key="2">
    <source>
        <dbReference type="ARBA" id="ARBA00022704"/>
    </source>
</evidence>
<dbReference type="GO" id="GO:0004869">
    <property type="term" value="F:cysteine-type endopeptidase inhibitor activity"/>
    <property type="evidence" value="ECO:0007669"/>
    <property type="project" value="UniProtKB-KW"/>
</dbReference>
<keyword evidence="5" id="KW-1185">Reference proteome</keyword>
<dbReference type="SUPFAM" id="SSF141066">
    <property type="entry name" value="ICP-like"/>
    <property type="match status" value="1"/>
</dbReference>
<reference key="2">
    <citation type="submission" date="2011-04" db="EMBL/GenBank/DDBJ databases">
        <title>Complete sequence of chromosome of Haliscomenobacter hydrossis DSM 1100.</title>
        <authorList>
            <consortium name="US DOE Joint Genome Institute (JGI-PGF)"/>
            <person name="Lucas S."/>
            <person name="Han J."/>
            <person name="Lapidus A."/>
            <person name="Bruce D."/>
            <person name="Goodwin L."/>
            <person name="Pitluck S."/>
            <person name="Peters L."/>
            <person name="Kyrpides N."/>
            <person name="Mavromatis K."/>
            <person name="Ivanova N."/>
            <person name="Ovchinnikova G."/>
            <person name="Pagani I."/>
            <person name="Daligault H."/>
            <person name="Detter J.C."/>
            <person name="Han C."/>
            <person name="Land M."/>
            <person name="Hauser L."/>
            <person name="Markowitz V."/>
            <person name="Cheng J.-F."/>
            <person name="Hugenholtz P."/>
            <person name="Woyke T."/>
            <person name="Wu D."/>
            <person name="Verbarg S."/>
            <person name="Frueling A."/>
            <person name="Brambilla E."/>
            <person name="Klenk H.-P."/>
            <person name="Eisen J.A."/>
        </authorList>
    </citation>
    <scope>NUCLEOTIDE SEQUENCE</scope>
    <source>
        <strain>DSM 1100</strain>
    </source>
</reference>
<keyword evidence="2" id="KW-0789">Thiol protease inhibitor</keyword>
<protein>
    <submittedName>
        <fullName evidence="4">Proteinase inhibitor I42, chagasin</fullName>
    </submittedName>
</protein>
<dbReference type="KEGG" id="hhy:Halhy_1432"/>